<dbReference type="GO" id="GO:0043565">
    <property type="term" value="F:sequence-specific DNA binding"/>
    <property type="evidence" value="ECO:0007669"/>
    <property type="project" value="InterPro"/>
</dbReference>
<evidence type="ECO:0000313" key="5">
    <source>
        <dbReference type="EMBL" id="MBL5936853.1"/>
    </source>
</evidence>
<dbReference type="RefSeq" id="WP_202666430.1">
    <property type="nucleotide sequence ID" value="NZ_JAENMR010000017.1"/>
</dbReference>
<evidence type="ECO:0000256" key="1">
    <source>
        <dbReference type="ARBA" id="ARBA00023015"/>
    </source>
</evidence>
<keyword evidence="3" id="KW-0804">Transcription</keyword>
<reference evidence="5" key="1">
    <citation type="submission" date="2020-12" db="EMBL/GenBank/DDBJ databases">
        <title>Draft genome sequence of Enterobacter spp., Lelliottia spp. and Serratia spp. isolated from drinking water reservoirs and lakes.</title>
        <authorList>
            <person name="Reitter C."/>
            <person name="Neuhaus K."/>
            <person name="Huegler M."/>
        </authorList>
    </citation>
    <scope>NUCLEOTIDE SEQUENCE</scope>
    <source>
        <strain evidence="5">TZW15</strain>
    </source>
</reference>
<gene>
    <name evidence="5" type="ORF">I7V27_20680</name>
</gene>
<dbReference type="PROSITE" id="PS00041">
    <property type="entry name" value="HTH_ARAC_FAMILY_1"/>
    <property type="match status" value="1"/>
</dbReference>
<dbReference type="InterPro" id="IPR050959">
    <property type="entry name" value="MarA-like"/>
</dbReference>
<dbReference type="Pfam" id="PF12833">
    <property type="entry name" value="HTH_18"/>
    <property type="match status" value="1"/>
</dbReference>
<proteinExistence type="predicted"/>
<protein>
    <submittedName>
        <fullName evidence="5">Helix-turn-helix transcriptional regulator</fullName>
    </submittedName>
</protein>
<name>A0AAP2F1B9_LELAM</name>
<comment type="caution">
    <text evidence="5">The sequence shown here is derived from an EMBL/GenBank/DDBJ whole genome shotgun (WGS) entry which is preliminary data.</text>
</comment>
<keyword evidence="2" id="KW-0238">DNA-binding</keyword>
<dbReference type="EMBL" id="JAENMS010000016">
    <property type="protein sequence ID" value="MBL5936853.1"/>
    <property type="molecule type" value="Genomic_DNA"/>
</dbReference>
<evidence type="ECO:0000313" key="6">
    <source>
        <dbReference type="Proteomes" id="UP000653275"/>
    </source>
</evidence>
<dbReference type="AlphaFoldDB" id="A0AAP2F1B9"/>
<dbReference type="PROSITE" id="PS01124">
    <property type="entry name" value="HTH_ARAC_FAMILY_2"/>
    <property type="match status" value="1"/>
</dbReference>
<keyword evidence="1" id="KW-0805">Transcription regulation</keyword>
<dbReference type="GO" id="GO:0003700">
    <property type="term" value="F:DNA-binding transcription factor activity"/>
    <property type="evidence" value="ECO:0007669"/>
    <property type="project" value="InterPro"/>
</dbReference>
<dbReference type="InterPro" id="IPR009057">
    <property type="entry name" value="Homeodomain-like_sf"/>
</dbReference>
<dbReference type="Proteomes" id="UP000653275">
    <property type="component" value="Unassembled WGS sequence"/>
</dbReference>
<evidence type="ECO:0000256" key="3">
    <source>
        <dbReference type="ARBA" id="ARBA00023163"/>
    </source>
</evidence>
<dbReference type="SMART" id="SM00342">
    <property type="entry name" value="HTH_ARAC"/>
    <property type="match status" value="1"/>
</dbReference>
<dbReference type="InterPro" id="IPR018062">
    <property type="entry name" value="HTH_AraC-typ_CS"/>
</dbReference>
<dbReference type="PANTHER" id="PTHR47504:SF5">
    <property type="entry name" value="RIGHT ORIGIN-BINDING PROTEIN"/>
    <property type="match status" value="1"/>
</dbReference>
<dbReference type="SUPFAM" id="SSF46689">
    <property type="entry name" value="Homeodomain-like"/>
    <property type="match status" value="2"/>
</dbReference>
<evidence type="ECO:0000259" key="4">
    <source>
        <dbReference type="PROSITE" id="PS01124"/>
    </source>
</evidence>
<dbReference type="PANTHER" id="PTHR47504">
    <property type="entry name" value="RIGHT ORIGIN-BINDING PROTEIN"/>
    <property type="match status" value="1"/>
</dbReference>
<accession>A0AAP2F1B9</accession>
<feature type="domain" description="HTH araC/xylS-type" evidence="4">
    <location>
        <begin position="21"/>
        <end position="119"/>
    </location>
</feature>
<sequence>MSSEINGLDSGARYNIDRAIHELLNWIDMNIHQPLSVNDIVRRSGYSTFYLQHMFKFVTGEPIARYIRRRKLGVAVCLLRKNDGRISDIAFGLGFEDISTFYRLFRREFGFSPGEYRRRLM</sequence>
<dbReference type="InterPro" id="IPR020449">
    <property type="entry name" value="Tscrpt_reg_AraC-type_HTH"/>
</dbReference>
<evidence type="ECO:0000256" key="2">
    <source>
        <dbReference type="ARBA" id="ARBA00023125"/>
    </source>
</evidence>
<organism evidence="5 6">
    <name type="scientific">Lelliottia amnigena</name>
    <name type="common">Enterobacter amnigenus</name>
    <dbReference type="NCBI Taxonomy" id="61646"/>
    <lineage>
        <taxon>Bacteria</taxon>
        <taxon>Pseudomonadati</taxon>
        <taxon>Pseudomonadota</taxon>
        <taxon>Gammaproteobacteria</taxon>
        <taxon>Enterobacterales</taxon>
        <taxon>Enterobacteriaceae</taxon>
        <taxon>Lelliottia</taxon>
    </lineage>
</organism>
<dbReference type="InterPro" id="IPR018060">
    <property type="entry name" value="HTH_AraC"/>
</dbReference>
<dbReference type="Gene3D" id="1.10.10.60">
    <property type="entry name" value="Homeodomain-like"/>
    <property type="match status" value="2"/>
</dbReference>
<dbReference type="PRINTS" id="PR00032">
    <property type="entry name" value="HTHARAC"/>
</dbReference>